<feature type="compositionally biased region" description="Low complexity" evidence="4">
    <location>
        <begin position="297"/>
        <end position="321"/>
    </location>
</feature>
<evidence type="ECO:0000256" key="2">
    <source>
        <dbReference type="ARBA" id="ARBA00023043"/>
    </source>
</evidence>
<evidence type="ECO:0000256" key="3">
    <source>
        <dbReference type="SAM" id="Coils"/>
    </source>
</evidence>
<keyword evidence="6" id="KW-1185">Reference proteome</keyword>
<dbReference type="GO" id="GO:0005634">
    <property type="term" value="C:nucleus"/>
    <property type="evidence" value="ECO:0007669"/>
    <property type="project" value="TreeGrafter"/>
</dbReference>
<dbReference type="Pfam" id="PF12796">
    <property type="entry name" value="Ank_2"/>
    <property type="match status" value="1"/>
</dbReference>
<dbReference type="PROSITE" id="PS50088">
    <property type="entry name" value="ANK_REPEAT"/>
    <property type="match status" value="5"/>
</dbReference>
<dbReference type="PANTHER" id="PTHR24201">
    <property type="entry name" value="ANK_REP_REGION DOMAIN-CONTAINING PROTEIN"/>
    <property type="match status" value="1"/>
</dbReference>
<protein>
    <submittedName>
        <fullName evidence="5">Ankycorbin isoform X1</fullName>
    </submittedName>
</protein>
<evidence type="ECO:0000256" key="4">
    <source>
        <dbReference type="SAM" id="MobiDB-lite"/>
    </source>
</evidence>
<dbReference type="Pfam" id="PF00023">
    <property type="entry name" value="Ank"/>
    <property type="match status" value="2"/>
</dbReference>
<dbReference type="Proteomes" id="UP001152795">
    <property type="component" value="Unassembled WGS sequence"/>
</dbReference>
<evidence type="ECO:0000256" key="1">
    <source>
        <dbReference type="ARBA" id="ARBA00022737"/>
    </source>
</evidence>
<keyword evidence="1" id="KW-0677">Repeat</keyword>
<evidence type="ECO:0000313" key="6">
    <source>
        <dbReference type="Proteomes" id="UP001152795"/>
    </source>
</evidence>
<accession>A0A7D9D966</accession>
<dbReference type="OrthoDB" id="341259at2759"/>
<dbReference type="SUPFAM" id="SSF48403">
    <property type="entry name" value="Ankyrin repeat"/>
    <property type="match status" value="1"/>
</dbReference>
<keyword evidence="2" id="KW-0040">ANK repeat</keyword>
<dbReference type="InterPro" id="IPR036770">
    <property type="entry name" value="Ankyrin_rpt-contain_sf"/>
</dbReference>
<evidence type="ECO:0000313" key="5">
    <source>
        <dbReference type="EMBL" id="CAB3979602.1"/>
    </source>
</evidence>
<dbReference type="InterPro" id="IPR050776">
    <property type="entry name" value="Ank_Repeat/CDKN_Inhibitor"/>
</dbReference>
<reference evidence="5" key="1">
    <citation type="submission" date="2020-04" db="EMBL/GenBank/DDBJ databases">
        <authorList>
            <person name="Alioto T."/>
            <person name="Alioto T."/>
            <person name="Gomez Garrido J."/>
        </authorList>
    </citation>
    <scope>NUCLEOTIDE SEQUENCE</scope>
    <source>
        <strain evidence="5">A484AB</strain>
    </source>
</reference>
<proteinExistence type="predicted"/>
<gene>
    <name evidence="5" type="ORF">PACLA_8A069999</name>
</gene>
<feature type="coiled-coil region" evidence="3">
    <location>
        <begin position="326"/>
        <end position="452"/>
    </location>
</feature>
<dbReference type="AlphaFoldDB" id="A0A7D9D966"/>
<sequence>MKKFKDKLGKGTSPHVSMIEWTKHDDKMLDYIVSDEENKLRLALLRKGVSPLKKKSDGKTMLDVACEHGHVECLGVLLERCADVISVSKAGSSALHTAAKCGHADCIVKMLQHKVRVGSQDPEKMTALHHAASKGHVDCVRILNTNGAKLNIRDKDGRTPLLLAIQAARETIVKILVENGAKVNLTDSAHKTPLMYASLIGLKDTVSKLLQHGANPLLRDTNGHQAEDFARISGYDDIVKTISSTPVLPQWSYAEEYVDDEDSPSQDGSGIGSNDGSDVASILSHQDSDHGFGSVYSSDRQSSLHSLSTSVSSPSNPRNTVNIGRVQELERENNRLNVQLRTLQMEYSPTQDKAYAMSLEDVSYDQVNGDTEQSKLENLQQEMHALQLDNERLRNEKHDINVDDSIPTIPITVYQQLKESTEEELSSLNVNFLNVKKENESLKRELSKLRLQTQDELQVKAEQKICALEEQVGRLQKQLVEADSEHSKTINIYRLHLLNAVQGGMNNDVRKALELILKIRYDEQFC</sequence>
<dbReference type="EMBL" id="CACRXK020000213">
    <property type="protein sequence ID" value="CAB3979602.1"/>
    <property type="molecule type" value="Genomic_DNA"/>
</dbReference>
<dbReference type="Gene3D" id="1.25.40.20">
    <property type="entry name" value="Ankyrin repeat-containing domain"/>
    <property type="match status" value="2"/>
</dbReference>
<organism evidence="5 6">
    <name type="scientific">Paramuricea clavata</name>
    <name type="common">Red gorgonian</name>
    <name type="synonym">Violescent sea-whip</name>
    <dbReference type="NCBI Taxonomy" id="317549"/>
    <lineage>
        <taxon>Eukaryota</taxon>
        <taxon>Metazoa</taxon>
        <taxon>Cnidaria</taxon>
        <taxon>Anthozoa</taxon>
        <taxon>Octocorallia</taxon>
        <taxon>Malacalcyonacea</taxon>
        <taxon>Plexauridae</taxon>
        <taxon>Paramuricea</taxon>
    </lineage>
</organism>
<dbReference type="PRINTS" id="PR01415">
    <property type="entry name" value="ANKYRIN"/>
</dbReference>
<dbReference type="PANTHER" id="PTHR24201:SF16">
    <property type="entry name" value="ANKYRIN-1-LIKE-RELATED"/>
    <property type="match status" value="1"/>
</dbReference>
<dbReference type="PROSITE" id="PS50297">
    <property type="entry name" value="ANK_REP_REGION"/>
    <property type="match status" value="4"/>
</dbReference>
<comment type="caution">
    <text evidence="5">The sequence shown here is derived from an EMBL/GenBank/DDBJ whole genome shotgun (WGS) entry which is preliminary data.</text>
</comment>
<dbReference type="InterPro" id="IPR002110">
    <property type="entry name" value="Ankyrin_rpt"/>
</dbReference>
<name>A0A7D9D966_PARCT</name>
<feature type="region of interest" description="Disordered" evidence="4">
    <location>
        <begin position="257"/>
        <end position="321"/>
    </location>
</feature>
<keyword evidence="3" id="KW-0175">Coiled coil</keyword>
<dbReference type="SMART" id="SM00248">
    <property type="entry name" value="ANK"/>
    <property type="match status" value="5"/>
</dbReference>
<feature type="compositionally biased region" description="Low complexity" evidence="4">
    <location>
        <begin position="265"/>
        <end position="278"/>
    </location>
</feature>